<dbReference type="InterPro" id="IPR006047">
    <property type="entry name" value="GH13_cat_dom"/>
</dbReference>
<proteinExistence type="inferred from homology"/>
<feature type="compositionally biased region" description="Basic and acidic residues" evidence="2">
    <location>
        <begin position="664"/>
        <end position="673"/>
    </location>
</feature>
<name>A0A8I0AFB5_9FIRM</name>
<accession>A0A8I0AFB5</accession>
<evidence type="ECO:0000313" key="4">
    <source>
        <dbReference type="EMBL" id="MBC5649650.1"/>
    </source>
</evidence>
<dbReference type="Gene3D" id="3.20.20.80">
    <property type="entry name" value="Glycosidases"/>
    <property type="match status" value="2"/>
</dbReference>
<dbReference type="InterPro" id="IPR013780">
    <property type="entry name" value="Glyco_hydro_b"/>
</dbReference>
<dbReference type="Gene3D" id="2.60.40.1180">
    <property type="entry name" value="Golgi alpha-mannosidase II"/>
    <property type="match status" value="1"/>
</dbReference>
<dbReference type="SMART" id="SM00642">
    <property type="entry name" value="Aamy"/>
    <property type="match status" value="1"/>
</dbReference>
<dbReference type="SUPFAM" id="SSF51445">
    <property type="entry name" value="(Trans)glycosidases"/>
    <property type="match status" value="1"/>
</dbReference>
<evidence type="ECO:0000259" key="3">
    <source>
        <dbReference type="SMART" id="SM00642"/>
    </source>
</evidence>
<evidence type="ECO:0000256" key="1">
    <source>
        <dbReference type="ARBA" id="ARBA00008061"/>
    </source>
</evidence>
<organism evidence="4 5">
    <name type="scientific">Blautia segnis</name>
    <dbReference type="NCBI Taxonomy" id="2763030"/>
    <lineage>
        <taxon>Bacteria</taxon>
        <taxon>Bacillati</taxon>
        <taxon>Bacillota</taxon>
        <taxon>Clostridia</taxon>
        <taxon>Lachnospirales</taxon>
        <taxon>Lachnospiraceae</taxon>
        <taxon>Blautia</taxon>
    </lineage>
</organism>
<keyword evidence="4" id="KW-0326">Glycosidase</keyword>
<gene>
    <name evidence="4" type="ORF">H8S54_00575</name>
</gene>
<dbReference type="InterPro" id="IPR013783">
    <property type="entry name" value="Ig-like_fold"/>
</dbReference>
<sequence>MAIPGNKSVVVTSGSPLLLGASQMIDGYNFAVEADEDAKVFLLLYRKNGKEPFYELLLDEKYRTGRIFSVFMKKLNVNSLEYNFRINGEICLDPCASRISGREHFGAPWDTDPHKVRCGFWSGEGYDWEDEKSPETDFGDMILYKVHVRGYTKQSKLPAKLRGTFEGLIQMIPYWQELGINTVELMPAYEFMEISRQKEPEGLVSTKGKKDEVNYWGYGNGLYFAPKRSYCATKDPHREFCDMIKAFHKAGISCMMEMYFPAEANPLMALRALQFWKQNYHVDGFHVLGAGAPLALIMKDGLLAGTKILADGMDTATLYKHQKQKKRCFAEYNLGFLQDMRRFLKSDEDMVPAVQYRIRHNPDDHGVINYITCQDGFTLNDLVSYNYKHNEANGEGNNDGCSYNYSWNCGIEGPSRKQWIRQMRERQMRAAFAMLLFSQGVPMIYGGDEIGNSQEGNNNAYCQDNPIGWIDWRGLRKNASMLAFVKKAVALRKTHPVFHMNESMKEADYLGKGFPDLSFHGERAWFCNMENTSRMIGMMLCGEYARQADGTGDDFLYVGFNFHWETRSMALPNLPEGMEWKKVMDTGDLTCDGFYGENGQVYERSVEVGPRTVVVLQGVKKPEPEKKHKGKGKKSENPVLSDAGKGALTGNFVKEESVEIPAADEAKPEKPADSAENVNGKEAG</sequence>
<dbReference type="EMBL" id="JACOOT010000002">
    <property type="protein sequence ID" value="MBC5649650.1"/>
    <property type="molecule type" value="Genomic_DNA"/>
</dbReference>
<dbReference type="PANTHER" id="PTHR43002">
    <property type="entry name" value="GLYCOGEN DEBRANCHING ENZYME"/>
    <property type="match status" value="1"/>
</dbReference>
<dbReference type="GO" id="GO:0016798">
    <property type="term" value="F:hydrolase activity, acting on glycosyl bonds"/>
    <property type="evidence" value="ECO:0007669"/>
    <property type="project" value="UniProtKB-KW"/>
</dbReference>
<feature type="region of interest" description="Disordered" evidence="2">
    <location>
        <begin position="619"/>
        <end position="684"/>
    </location>
</feature>
<dbReference type="InterPro" id="IPR017853">
    <property type="entry name" value="GH"/>
</dbReference>
<dbReference type="AlphaFoldDB" id="A0A8I0AFB5"/>
<comment type="caution">
    <text evidence="4">The sequence shown here is derived from an EMBL/GenBank/DDBJ whole genome shotgun (WGS) entry which is preliminary data.</text>
</comment>
<keyword evidence="4" id="KW-0378">Hydrolase</keyword>
<dbReference type="SUPFAM" id="SSF81296">
    <property type="entry name" value="E set domains"/>
    <property type="match status" value="1"/>
</dbReference>
<protein>
    <submittedName>
        <fullName evidence="4">Type II secretory pathway, pullulanase PulA and related glycosidase</fullName>
    </submittedName>
</protein>
<dbReference type="SUPFAM" id="SSF51011">
    <property type="entry name" value="Glycosyl hydrolase domain"/>
    <property type="match status" value="1"/>
</dbReference>
<evidence type="ECO:0000256" key="2">
    <source>
        <dbReference type="SAM" id="MobiDB-lite"/>
    </source>
</evidence>
<comment type="similarity">
    <text evidence="1">Belongs to the glycosyl hydrolase 13 family.</text>
</comment>
<dbReference type="GO" id="GO:0005975">
    <property type="term" value="P:carbohydrate metabolic process"/>
    <property type="evidence" value="ECO:0007669"/>
    <property type="project" value="InterPro"/>
</dbReference>
<dbReference type="RefSeq" id="WP_186900686.1">
    <property type="nucleotide sequence ID" value="NZ_JACOOT010000002.1"/>
</dbReference>
<dbReference type="InterPro" id="IPR014756">
    <property type="entry name" value="Ig_E-set"/>
</dbReference>
<dbReference type="Proteomes" id="UP000652847">
    <property type="component" value="Unassembled WGS sequence"/>
</dbReference>
<reference evidence="4 5" key="1">
    <citation type="submission" date="2020-08" db="EMBL/GenBank/DDBJ databases">
        <title>Genome public.</title>
        <authorList>
            <person name="Liu C."/>
            <person name="Sun Q."/>
        </authorList>
    </citation>
    <scope>NUCLEOTIDE SEQUENCE [LARGE SCALE GENOMIC DNA]</scope>
    <source>
        <strain evidence="4 5">BX17</strain>
    </source>
</reference>
<dbReference type="Gene3D" id="2.60.40.10">
    <property type="entry name" value="Immunoglobulins"/>
    <property type="match status" value="1"/>
</dbReference>
<keyword evidence="5" id="KW-1185">Reference proteome</keyword>
<feature type="domain" description="Glycosyl hydrolase family 13 catalytic" evidence="3">
    <location>
        <begin position="145"/>
        <end position="492"/>
    </location>
</feature>
<dbReference type="CDD" id="cd11234">
    <property type="entry name" value="E_set_GDE_N"/>
    <property type="match status" value="1"/>
</dbReference>
<evidence type="ECO:0000313" key="5">
    <source>
        <dbReference type="Proteomes" id="UP000652847"/>
    </source>
</evidence>